<keyword evidence="3" id="KW-0507">mRNA processing</keyword>
<feature type="region of interest" description="Disordered" evidence="8">
    <location>
        <begin position="1"/>
        <end position="23"/>
    </location>
</feature>
<feature type="compositionally biased region" description="Basic residues" evidence="8">
    <location>
        <begin position="500"/>
        <end position="516"/>
    </location>
</feature>
<dbReference type="FunFam" id="3.30.70.330:FF:000382">
    <property type="entry name" value="G-patch domain-containing protein"/>
    <property type="match status" value="1"/>
</dbReference>
<dbReference type="InterPro" id="IPR000504">
    <property type="entry name" value="RRM_dom"/>
</dbReference>
<feature type="compositionally biased region" description="Low complexity" evidence="8">
    <location>
        <begin position="434"/>
        <end position="443"/>
    </location>
</feature>
<feature type="domain" description="RRM" evidence="9">
    <location>
        <begin position="586"/>
        <end position="667"/>
    </location>
</feature>
<dbReference type="GO" id="GO:0000381">
    <property type="term" value="P:regulation of alternative mRNA splicing, via spliceosome"/>
    <property type="evidence" value="ECO:0007669"/>
    <property type="project" value="InterPro"/>
</dbReference>
<dbReference type="InterPro" id="IPR006532">
    <property type="entry name" value="PUF60-like"/>
</dbReference>
<name>A0A4U5LWB5_STECR</name>
<dbReference type="PANTHER" id="PTHR47330">
    <property type="entry name" value="POLY(U)-BINDING-SPLICING FACTOR PUF60-B-RELATED"/>
    <property type="match status" value="1"/>
</dbReference>
<feature type="compositionally biased region" description="Polar residues" evidence="8">
    <location>
        <begin position="1"/>
        <end position="14"/>
    </location>
</feature>
<keyword evidence="4 7" id="KW-0694">RNA-binding</keyword>
<reference evidence="10 11" key="1">
    <citation type="journal article" date="2015" name="Genome Biol.">
        <title>Comparative genomics of Steinernema reveals deeply conserved gene regulatory networks.</title>
        <authorList>
            <person name="Dillman A.R."/>
            <person name="Macchietto M."/>
            <person name="Porter C.F."/>
            <person name="Rogers A."/>
            <person name="Williams B."/>
            <person name="Antoshechkin I."/>
            <person name="Lee M.M."/>
            <person name="Goodwin Z."/>
            <person name="Lu X."/>
            <person name="Lewis E.E."/>
            <person name="Goodrich-Blair H."/>
            <person name="Stock S.P."/>
            <person name="Adams B.J."/>
            <person name="Sternberg P.W."/>
            <person name="Mortazavi A."/>
        </authorList>
    </citation>
    <scope>NUCLEOTIDE SEQUENCE [LARGE SCALE GENOMIC DNA]</scope>
    <source>
        <strain evidence="10 11">ALL</strain>
    </source>
</reference>
<dbReference type="SMART" id="SM00361">
    <property type="entry name" value="RRM_1"/>
    <property type="match status" value="3"/>
</dbReference>
<proteinExistence type="inferred from homology"/>
<dbReference type="AlphaFoldDB" id="A0A4U5LWB5"/>
<gene>
    <name evidence="10" type="ORF">L596_027718</name>
</gene>
<dbReference type="InterPro" id="IPR034211">
    <property type="entry name" value="PUF60_RRM2"/>
</dbReference>
<dbReference type="Proteomes" id="UP000298663">
    <property type="component" value="Unassembled WGS sequence"/>
</dbReference>
<evidence type="ECO:0000256" key="6">
    <source>
        <dbReference type="ARBA" id="ARBA00023242"/>
    </source>
</evidence>
<dbReference type="InterPro" id="IPR034209">
    <property type="entry name" value="PUF60_RRM1"/>
</dbReference>
<keyword evidence="6" id="KW-0539">Nucleus</keyword>
<feature type="region of interest" description="Disordered" evidence="8">
    <location>
        <begin position="316"/>
        <end position="367"/>
    </location>
</feature>
<protein>
    <recommendedName>
        <fullName evidence="9">RRM domain-containing protein</fullName>
    </recommendedName>
</protein>
<dbReference type="InterPro" id="IPR035979">
    <property type="entry name" value="RBD_domain_sf"/>
</dbReference>
<dbReference type="OrthoDB" id="20943at2759"/>
<dbReference type="InterPro" id="IPR012677">
    <property type="entry name" value="Nucleotide-bd_a/b_plait_sf"/>
</dbReference>
<keyword evidence="5" id="KW-0508">mRNA splicing</keyword>
<dbReference type="SUPFAM" id="SSF54928">
    <property type="entry name" value="RNA-binding domain, RBD"/>
    <property type="match status" value="3"/>
</dbReference>
<dbReference type="CDD" id="cd12371">
    <property type="entry name" value="RRM2_PUF60"/>
    <property type="match status" value="1"/>
</dbReference>
<feature type="domain" description="RRM" evidence="9">
    <location>
        <begin position="200"/>
        <end position="278"/>
    </location>
</feature>
<sequence length="677" mass="72556">MTTEAPQNGVQNGGSEIPRPKKIPMPFLSQSGSVFVGPGSKKEAELLGLGLTRLSSRQRDDLHQAKKYAMEQSVKHVLMKQTAAHQQNQQKVAMYAQALSLMARVYIGSISFEVREEQIKQAFSPFGPIKSVCMSWDQATGHHKGFAFLEYEVPEAFLLASEAMDGVLMGGRNLKVGRPSNMPQAQPIIEMVMEEAKKYNRVYVASVHPELSENDLKSVFAAFGEVTRCNLARQPGGRGHRGFGYLEFSTTQAAQEAIAGMNMFDLGGQLLRVGKCITPPDALTYIVPSSNVSLPTAAAVAAASVTAKIQAQEALAGTNGSRGESPKNSRGASPLAIEGSGSSGSNSPSGTTTRNRRGFGGFATNAPPPSVIDPIGVVVPAITARAHSGSPVPSTGTATPPQLPPTTPAVVADAVQFAADNLISQIKVPKTKPAKPATFAPLPSHLAPKDSSSANAEEENVEETLLAIEGDMSLVPVEPKKESSSSKGSSSTSDALAKKESKRKHTSSSSRKRSKKSRQDQNPAAAKHTPQAMAAAEKAGALTEQIDPMTKPNEDISLAHQEGVEIRGNDARHLLMHKLMRTNRSSVVCLKNMVGLDEIDDQLEHEVKDECSKFGRVDDVVIAQDESKNVVKIFVRFGEPSEAEAARQALDKRWFGGREIAVNIYDQALFDHEDYTG</sequence>
<dbReference type="NCBIfam" id="TIGR01645">
    <property type="entry name" value="half-pint"/>
    <property type="match status" value="1"/>
</dbReference>
<dbReference type="CDD" id="cd12370">
    <property type="entry name" value="RRM1_PUF60"/>
    <property type="match status" value="1"/>
</dbReference>
<evidence type="ECO:0000313" key="10">
    <source>
        <dbReference type="EMBL" id="TKR60476.1"/>
    </source>
</evidence>
<evidence type="ECO:0000256" key="1">
    <source>
        <dbReference type="ARBA" id="ARBA00004123"/>
    </source>
</evidence>
<feature type="compositionally biased region" description="Polar residues" evidence="8">
    <location>
        <begin position="318"/>
        <end position="331"/>
    </location>
</feature>
<dbReference type="GO" id="GO:0071011">
    <property type="term" value="C:precatalytic spliceosome"/>
    <property type="evidence" value="ECO:0007669"/>
    <property type="project" value="TreeGrafter"/>
</dbReference>
<dbReference type="GO" id="GO:0006376">
    <property type="term" value="P:mRNA splice site recognition"/>
    <property type="evidence" value="ECO:0007669"/>
    <property type="project" value="TreeGrafter"/>
</dbReference>
<evidence type="ECO:0000313" key="11">
    <source>
        <dbReference type="Proteomes" id="UP000298663"/>
    </source>
</evidence>
<feature type="domain" description="RRM" evidence="9">
    <location>
        <begin position="103"/>
        <end position="181"/>
    </location>
</feature>
<reference evidence="10 11" key="2">
    <citation type="journal article" date="2019" name="G3 (Bethesda)">
        <title>Hybrid Assembly of the Genome of the Entomopathogenic Nematode Steinernema carpocapsae Identifies the X-Chromosome.</title>
        <authorList>
            <person name="Serra L."/>
            <person name="Macchietto M."/>
            <person name="Macias-Munoz A."/>
            <person name="McGill C.J."/>
            <person name="Rodriguez I.M."/>
            <person name="Rodriguez B."/>
            <person name="Murad R."/>
            <person name="Mortazavi A."/>
        </authorList>
    </citation>
    <scope>NUCLEOTIDE SEQUENCE [LARGE SCALE GENOMIC DNA]</scope>
    <source>
        <strain evidence="10 11">ALL</strain>
    </source>
</reference>
<comment type="subcellular location">
    <subcellularLocation>
        <location evidence="1">Nucleus</location>
    </subcellularLocation>
</comment>
<dbReference type="InterPro" id="IPR051974">
    <property type="entry name" value="PUF60_regulator"/>
</dbReference>
<evidence type="ECO:0000256" key="7">
    <source>
        <dbReference type="PROSITE-ProRule" id="PRU00176"/>
    </source>
</evidence>
<evidence type="ECO:0000256" key="4">
    <source>
        <dbReference type="ARBA" id="ARBA00022884"/>
    </source>
</evidence>
<comment type="caution">
    <text evidence="10">The sequence shown here is derived from an EMBL/GenBank/DDBJ whole genome shotgun (WGS) entry which is preliminary data.</text>
</comment>
<dbReference type="InterPro" id="IPR003954">
    <property type="entry name" value="RRM_euk-type"/>
</dbReference>
<keyword evidence="11" id="KW-1185">Reference proteome</keyword>
<dbReference type="Pfam" id="PF00076">
    <property type="entry name" value="RRM_1"/>
    <property type="match status" value="3"/>
</dbReference>
<dbReference type="PROSITE" id="PS50102">
    <property type="entry name" value="RRM"/>
    <property type="match status" value="3"/>
</dbReference>
<feature type="region of interest" description="Disordered" evidence="8">
    <location>
        <begin position="431"/>
        <end position="539"/>
    </location>
</feature>
<evidence type="ECO:0000256" key="3">
    <source>
        <dbReference type="ARBA" id="ARBA00022664"/>
    </source>
</evidence>
<dbReference type="Gene3D" id="3.30.70.330">
    <property type="match status" value="3"/>
</dbReference>
<evidence type="ECO:0000259" key="9">
    <source>
        <dbReference type="PROSITE" id="PS50102"/>
    </source>
</evidence>
<dbReference type="SMART" id="SM00360">
    <property type="entry name" value="RRM"/>
    <property type="match status" value="3"/>
</dbReference>
<dbReference type="STRING" id="34508.A0A4U5LWB5"/>
<dbReference type="GO" id="GO:0000380">
    <property type="term" value="P:alternative mRNA splicing, via spliceosome"/>
    <property type="evidence" value="ECO:0007669"/>
    <property type="project" value="TreeGrafter"/>
</dbReference>
<dbReference type="PANTHER" id="PTHR47330:SF1">
    <property type="entry name" value="POLY(U)-BINDING-SPLICING FACTOR PUF60"/>
    <property type="match status" value="1"/>
</dbReference>
<evidence type="ECO:0000256" key="2">
    <source>
        <dbReference type="ARBA" id="ARBA00005987"/>
    </source>
</evidence>
<accession>A0A4U5LWB5</accession>
<dbReference type="GO" id="GO:0003723">
    <property type="term" value="F:RNA binding"/>
    <property type="evidence" value="ECO:0007669"/>
    <property type="project" value="UniProtKB-UniRule"/>
</dbReference>
<comment type="similarity">
    <text evidence="2">Belongs to the RRM half pint family.</text>
</comment>
<feature type="compositionally biased region" description="Low complexity" evidence="8">
    <location>
        <begin position="339"/>
        <end position="353"/>
    </location>
</feature>
<dbReference type="FunFam" id="3.30.70.330:FF:000136">
    <property type="entry name" value="poly(U)-binding-splicing factor PUF60 isoform X1"/>
    <property type="match status" value="1"/>
</dbReference>
<evidence type="ECO:0000256" key="5">
    <source>
        <dbReference type="ARBA" id="ARBA00023187"/>
    </source>
</evidence>
<organism evidence="10 11">
    <name type="scientific">Steinernema carpocapsae</name>
    <name type="common">Entomopathogenic nematode</name>
    <dbReference type="NCBI Taxonomy" id="34508"/>
    <lineage>
        <taxon>Eukaryota</taxon>
        <taxon>Metazoa</taxon>
        <taxon>Ecdysozoa</taxon>
        <taxon>Nematoda</taxon>
        <taxon>Chromadorea</taxon>
        <taxon>Rhabditida</taxon>
        <taxon>Tylenchina</taxon>
        <taxon>Panagrolaimomorpha</taxon>
        <taxon>Strongyloidoidea</taxon>
        <taxon>Steinernematidae</taxon>
        <taxon>Steinernema</taxon>
    </lineage>
</organism>
<evidence type="ECO:0000256" key="8">
    <source>
        <dbReference type="SAM" id="MobiDB-lite"/>
    </source>
</evidence>
<dbReference type="EMBL" id="AZBU02000011">
    <property type="protein sequence ID" value="TKR60476.1"/>
    <property type="molecule type" value="Genomic_DNA"/>
</dbReference>
<dbReference type="GO" id="GO:0071013">
    <property type="term" value="C:catalytic step 2 spliceosome"/>
    <property type="evidence" value="ECO:0007669"/>
    <property type="project" value="TreeGrafter"/>
</dbReference>